<reference evidence="1 2" key="1">
    <citation type="submission" date="2019-10" db="EMBL/GenBank/DDBJ databases">
        <title>Draft Genome Sequence of the Caffeine Degrading Methylotroph Methylorubrum populi PINKEL.</title>
        <authorList>
            <person name="Dawson S.C."/>
            <person name="Zhang X."/>
            <person name="Wright M.E."/>
            <person name="Sharma G."/>
            <person name="Langner J.T."/>
            <person name="Ditty J.L."/>
            <person name="Subuyuj G.A."/>
        </authorList>
    </citation>
    <scope>NUCLEOTIDE SEQUENCE [LARGE SCALE GENOMIC DNA]</scope>
    <source>
        <strain evidence="1 2">Pinkel</strain>
    </source>
</reference>
<organism evidence="1 2">
    <name type="scientific">Methylorubrum populi</name>
    <dbReference type="NCBI Taxonomy" id="223967"/>
    <lineage>
        <taxon>Bacteria</taxon>
        <taxon>Pseudomonadati</taxon>
        <taxon>Pseudomonadota</taxon>
        <taxon>Alphaproteobacteria</taxon>
        <taxon>Hyphomicrobiales</taxon>
        <taxon>Methylobacteriaceae</taxon>
        <taxon>Methylorubrum</taxon>
    </lineage>
</organism>
<dbReference type="AlphaFoldDB" id="A0A833MZK9"/>
<dbReference type="Proteomes" id="UP000469949">
    <property type="component" value="Unassembled WGS sequence"/>
</dbReference>
<protein>
    <submittedName>
        <fullName evidence="1">Uncharacterized protein</fullName>
    </submittedName>
</protein>
<proteinExistence type="predicted"/>
<sequence length="70" mass="7661">MPASCTASWRKGESRAQKFRQVLSNGASAGLHVRPQGRSKMVGLQHDALNVLFCIVFFPKAETPPFGTML</sequence>
<name>A0A833MZK9_9HYPH</name>
<evidence type="ECO:0000313" key="2">
    <source>
        <dbReference type="Proteomes" id="UP000469949"/>
    </source>
</evidence>
<evidence type="ECO:0000313" key="1">
    <source>
        <dbReference type="EMBL" id="KAB7785486.1"/>
    </source>
</evidence>
<dbReference type="EMBL" id="WEKV01000009">
    <property type="protein sequence ID" value="KAB7785486.1"/>
    <property type="molecule type" value="Genomic_DNA"/>
</dbReference>
<gene>
    <name evidence="1" type="ORF">F8B43_1987</name>
</gene>
<comment type="caution">
    <text evidence="1">The sequence shown here is derived from an EMBL/GenBank/DDBJ whole genome shotgun (WGS) entry which is preliminary data.</text>
</comment>
<accession>A0A833MZK9</accession>